<dbReference type="SUPFAM" id="SSF53041">
    <property type="entry name" value="Resolvase-like"/>
    <property type="match status" value="1"/>
</dbReference>
<organism evidence="2 3">
    <name type="scientific">Pontibacter qinzhouensis</name>
    <dbReference type="NCBI Taxonomy" id="2603253"/>
    <lineage>
        <taxon>Bacteria</taxon>
        <taxon>Pseudomonadati</taxon>
        <taxon>Bacteroidota</taxon>
        <taxon>Cytophagia</taxon>
        <taxon>Cytophagales</taxon>
        <taxon>Hymenobacteraceae</taxon>
        <taxon>Pontibacter</taxon>
    </lineage>
</organism>
<dbReference type="PROSITE" id="PS51736">
    <property type="entry name" value="RECOMBINASES_3"/>
    <property type="match status" value="1"/>
</dbReference>
<sequence>MEIMESVIYTRVSTQEQSTSRQVNDLRKVDGFKVVKVFSERVSGFSKKMEERQQLQSMLRYVAENKVGAIMVHEISRLGRNTHETLTLLKQLEEQRIKLYIHNLNITLNAGNPTDDIFSKLIVTIVSDLARLESEQLSARIKSGIQERKRNGLHTGRLVGTTESKLKFLAKHKDIQKYIGQGMSYSEIKRLCRCGMSTISKVKECINSSD</sequence>
<dbReference type="PANTHER" id="PTHR30461:SF19">
    <property type="entry name" value="SITE-SPECIFIC RECOMBINASE RESOLVASE FAMILY"/>
    <property type="match status" value="1"/>
</dbReference>
<evidence type="ECO:0000313" key="3">
    <source>
        <dbReference type="Proteomes" id="UP000321926"/>
    </source>
</evidence>
<dbReference type="GO" id="GO:0000150">
    <property type="term" value="F:DNA strand exchange activity"/>
    <property type="evidence" value="ECO:0007669"/>
    <property type="project" value="InterPro"/>
</dbReference>
<dbReference type="CDD" id="cd03768">
    <property type="entry name" value="SR_ResInv"/>
    <property type="match status" value="1"/>
</dbReference>
<reference evidence="2 3" key="1">
    <citation type="submission" date="2019-08" db="EMBL/GenBank/DDBJ databases">
        <authorList>
            <person name="Shi S."/>
        </authorList>
    </citation>
    <scope>NUCLEOTIDE SEQUENCE [LARGE SCALE GENOMIC DNA]</scope>
    <source>
        <strain evidence="2 3">GY10130</strain>
    </source>
</reference>
<dbReference type="SMART" id="SM00857">
    <property type="entry name" value="Resolvase"/>
    <property type="match status" value="1"/>
</dbReference>
<name>A0A5C8J4V5_9BACT</name>
<dbReference type="InterPro" id="IPR006119">
    <property type="entry name" value="Resolv_N"/>
</dbReference>
<evidence type="ECO:0000259" key="1">
    <source>
        <dbReference type="PROSITE" id="PS51736"/>
    </source>
</evidence>
<gene>
    <name evidence="2" type="ORF">FVR03_20225</name>
</gene>
<keyword evidence="3" id="KW-1185">Reference proteome</keyword>
<dbReference type="Gene3D" id="3.40.50.1390">
    <property type="entry name" value="Resolvase, N-terminal catalytic domain"/>
    <property type="match status" value="1"/>
</dbReference>
<dbReference type="InterPro" id="IPR036162">
    <property type="entry name" value="Resolvase-like_N_sf"/>
</dbReference>
<dbReference type="RefSeq" id="WP_147923593.1">
    <property type="nucleotide sequence ID" value="NZ_VRTY01000104.1"/>
</dbReference>
<dbReference type="EMBL" id="VRTY01000104">
    <property type="protein sequence ID" value="TXK30870.1"/>
    <property type="molecule type" value="Genomic_DNA"/>
</dbReference>
<proteinExistence type="predicted"/>
<dbReference type="OrthoDB" id="9797501at2"/>
<dbReference type="PANTHER" id="PTHR30461">
    <property type="entry name" value="DNA-INVERTASE FROM LAMBDOID PROPHAGE"/>
    <property type="match status" value="1"/>
</dbReference>
<accession>A0A5C8J4V5</accession>
<dbReference type="Pfam" id="PF00239">
    <property type="entry name" value="Resolvase"/>
    <property type="match status" value="1"/>
</dbReference>
<dbReference type="Proteomes" id="UP000321926">
    <property type="component" value="Unassembled WGS sequence"/>
</dbReference>
<comment type="caution">
    <text evidence="2">The sequence shown here is derived from an EMBL/GenBank/DDBJ whole genome shotgun (WGS) entry which is preliminary data.</text>
</comment>
<feature type="domain" description="Resolvase/invertase-type recombinase catalytic" evidence="1">
    <location>
        <begin position="5"/>
        <end position="152"/>
    </location>
</feature>
<dbReference type="AlphaFoldDB" id="A0A5C8J4V5"/>
<dbReference type="InterPro" id="IPR050639">
    <property type="entry name" value="SSR_resolvase"/>
</dbReference>
<protein>
    <submittedName>
        <fullName evidence="2">Recombinase family protein</fullName>
    </submittedName>
</protein>
<dbReference type="GO" id="GO:0003677">
    <property type="term" value="F:DNA binding"/>
    <property type="evidence" value="ECO:0007669"/>
    <property type="project" value="InterPro"/>
</dbReference>
<evidence type="ECO:0000313" key="2">
    <source>
        <dbReference type="EMBL" id="TXK30870.1"/>
    </source>
</evidence>